<accession>A0A432YVG8</accession>
<organism evidence="2 3">
    <name type="scientific">Idiomarina piscisalsi</name>
    <dbReference type="NCBI Taxonomy" id="1096243"/>
    <lineage>
        <taxon>Bacteria</taxon>
        <taxon>Pseudomonadati</taxon>
        <taxon>Pseudomonadota</taxon>
        <taxon>Gammaproteobacteria</taxon>
        <taxon>Alteromonadales</taxon>
        <taxon>Idiomarinaceae</taxon>
        <taxon>Idiomarina</taxon>
    </lineage>
</organism>
<dbReference type="Proteomes" id="UP000288361">
    <property type="component" value="Unassembled WGS sequence"/>
</dbReference>
<reference evidence="2 3" key="1">
    <citation type="journal article" date="2011" name="Front. Microbiol.">
        <title>Genomic signatures of strain selection and enhancement in Bacillus atrophaeus var. globigii, a historical biowarfare simulant.</title>
        <authorList>
            <person name="Gibbons H.S."/>
            <person name="Broomall S.M."/>
            <person name="McNew L.A."/>
            <person name="Daligault H."/>
            <person name="Chapman C."/>
            <person name="Bruce D."/>
            <person name="Karavis M."/>
            <person name="Krepps M."/>
            <person name="McGregor P.A."/>
            <person name="Hong C."/>
            <person name="Park K.H."/>
            <person name="Akmal A."/>
            <person name="Feldman A."/>
            <person name="Lin J.S."/>
            <person name="Chang W.E."/>
            <person name="Higgs B.W."/>
            <person name="Demirev P."/>
            <person name="Lindquist J."/>
            <person name="Liem A."/>
            <person name="Fochler E."/>
            <person name="Read T.D."/>
            <person name="Tapia R."/>
            <person name="Johnson S."/>
            <person name="Bishop-Lilly K.A."/>
            <person name="Detter C."/>
            <person name="Han C."/>
            <person name="Sozhamannan S."/>
            <person name="Rosenzweig C.N."/>
            <person name="Skowronski E.W."/>
        </authorList>
    </citation>
    <scope>NUCLEOTIDE SEQUENCE [LARGE SCALE GENOMIC DNA]</scope>
    <source>
        <strain evidence="2 3">TPS4-2</strain>
    </source>
</reference>
<evidence type="ECO:0000313" key="3">
    <source>
        <dbReference type="Proteomes" id="UP000288361"/>
    </source>
</evidence>
<keyword evidence="1" id="KW-0812">Transmembrane</keyword>
<keyword evidence="1" id="KW-0472">Membrane</keyword>
<gene>
    <name evidence="2" type="ORF">CWI73_00055</name>
</gene>
<dbReference type="Pfam" id="PF14316">
    <property type="entry name" value="DUF4381"/>
    <property type="match status" value="1"/>
</dbReference>
<name>A0A432YVG8_9GAMM</name>
<keyword evidence="1" id="KW-1133">Transmembrane helix</keyword>
<dbReference type="RefSeq" id="WP_126750986.1">
    <property type="nucleotide sequence ID" value="NZ_JBHUMT010000016.1"/>
</dbReference>
<evidence type="ECO:0000313" key="2">
    <source>
        <dbReference type="EMBL" id="RUO67302.1"/>
    </source>
</evidence>
<dbReference type="AlphaFoldDB" id="A0A432YVG8"/>
<feature type="transmembrane region" description="Helical" evidence="1">
    <location>
        <begin position="26"/>
        <end position="47"/>
    </location>
</feature>
<comment type="caution">
    <text evidence="2">The sequence shown here is derived from an EMBL/GenBank/DDBJ whole genome shotgun (WGS) entry which is preliminary data.</text>
</comment>
<sequence length="161" mass="18508">MIQQASLSQLHDIVPPADASWWPPTWWSLGSVLLFIAIVAFISYWLVQRRLKARARREAYRQLQILAPATTEQVTLLLRQVALAYYPQQTVSNLHGQQWLTFLLSGMSEKSQQHFNAELQQYDINSELYGQASNAFCELYKAVGCQWLQLDLSKMPGEHNV</sequence>
<dbReference type="EMBL" id="PIQA01000001">
    <property type="protein sequence ID" value="RUO67302.1"/>
    <property type="molecule type" value="Genomic_DNA"/>
</dbReference>
<dbReference type="InterPro" id="IPR025489">
    <property type="entry name" value="DUF4381"/>
</dbReference>
<evidence type="ECO:0000256" key="1">
    <source>
        <dbReference type="SAM" id="Phobius"/>
    </source>
</evidence>
<proteinExistence type="predicted"/>
<protein>
    <submittedName>
        <fullName evidence="2">DUF4381 domain-containing protein</fullName>
    </submittedName>
</protein>